<keyword evidence="4" id="KW-1185">Reference proteome</keyword>
<dbReference type="STRING" id="706587.Desti_2766"/>
<dbReference type="AlphaFoldDB" id="I4C7A1"/>
<dbReference type="Proteomes" id="UP000006055">
    <property type="component" value="Chromosome"/>
</dbReference>
<evidence type="ECO:0000313" key="4">
    <source>
        <dbReference type="Proteomes" id="UP000006055"/>
    </source>
</evidence>
<dbReference type="PRINTS" id="PR01270">
    <property type="entry name" value="HDASUPER"/>
</dbReference>
<gene>
    <name evidence="3" type="ordered locus">Desti_2766</name>
</gene>
<organism evidence="3 4">
    <name type="scientific">Desulfomonile tiedjei (strain ATCC 49306 / DSM 6799 / DCB-1)</name>
    <dbReference type="NCBI Taxonomy" id="706587"/>
    <lineage>
        <taxon>Bacteria</taxon>
        <taxon>Pseudomonadati</taxon>
        <taxon>Thermodesulfobacteriota</taxon>
        <taxon>Desulfomonilia</taxon>
        <taxon>Desulfomonilales</taxon>
        <taxon>Desulfomonilaceae</taxon>
        <taxon>Desulfomonile</taxon>
    </lineage>
</organism>
<dbReference type="KEGG" id="dti:Desti_2766"/>
<dbReference type="Pfam" id="PF00850">
    <property type="entry name" value="Hist_deacetyl"/>
    <property type="match status" value="1"/>
</dbReference>
<reference evidence="4" key="1">
    <citation type="submission" date="2012-06" db="EMBL/GenBank/DDBJ databases">
        <title>Complete sequence of chromosome of Desulfomonile tiedjei DSM 6799.</title>
        <authorList>
            <person name="Lucas S."/>
            <person name="Copeland A."/>
            <person name="Lapidus A."/>
            <person name="Glavina del Rio T."/>
            <person name="Dalin E."/>
            <person name="Tice H."/>
            <person name="Bruce D."/>
            <person name="Goodwin L."/>
            <person name="Pitluck S."/>
            <person name="Peters L."/>
            <person name="Ovchinnikova G."/>
            <person name="Zeytun A."/>
            <person name="Lu M."/>
            <person name="Kyrpides N."/>
            <person name="Mavromatis K."/>
            <person name="Ivanova N."/>
            <person name="Brettin T."/>
            <person name="Detter J.C."/>
            <person name="Han C."/>
            <person name="Larimer F."/>
            <person name="Land M."/>
            <person name="Hauser L."/>
            <person name="Markowitz V."/>
            <person name="Cheng J.-F."/>
            <person name="Hugenholtz P."/>
            <person name="Woyke T."/>
            <person name="Wu D."/>
            <person name="Spring S."/>
            <person name="Schroeder M."/>
            <person name="Brambilla E."/>
            <person name="Klenk H.-P."/>
            <person name="Eisen J.A."/>
        </authorList>
    </citation>
    <scope>NUCLEOTIDE SEQUENCE [LARGE SCALE GENOMIC DNA]</scope>
    <source>
        <strain evidence="4">ATCC 49306 / DSM 6799 / DCB-1</strain>
    </source>
</reference>
<dbReference type="GO" id="GO:0040029">
    <property type="term" value="P:epigenetic regulation of gene expression"/>
    <property type="evidence" value="ECO:0007669"/>
    <property type="project" value="TreeGrafter"/>
</dbReference>
<evidence type="ECO:0000313" key="3">
    <source>
        <dbReference type="EMBL" id="AFM25442.1"/>
    </source>
</evidence>
<comment type="similarity">
    <text evidence="1">Belongs to the histone deacetylase family.</text>
</comment>
<name>I4C7A1_DESTA</name>
<dbReference type="EMBL" id="CP003360">
    <property type="protein sequence ID" value="AFM25442.1"/>
    <property type="molecule type" value="Genomic_DNA"/>
</dbReference>
<dbReference type="InterPro" id="IPR023696">
    <property type="entry name" value="Ureohydrolase_dom_sf"/>
</dbReference>
<evidence type="ECO:0000259" key="2">
    <source>
        <dbReference type="Pfam" id="PF00850"/>
    </source>
</evidence>
<protein>
    <submittedName>
        <fullName evidence="3">Deacetylase, histone deacetylase/acetoin utilization protein</fullName>
    </submittedName>
</protein>
<evidence type="ECO:0000256" key="1">
    <source>
        <dbReference type="ARBA" id="ARBA00005947"/>
    </source>
</evidence>
<dbReference type="InterPro" id="IPR023801">
    <property type="entry name" value="His_deacetylse_dom"/>
</dbReference>
<dbReference type="HOGENOM" id="CLU_007727_8_1_7"/>
<dbReference type="InterPro" id="IPR037138">
    <property type="entry name" value="His_deacetylse_dom_sf"/>
</dbReference>
<dbReference type="Gene3D" id="3.40.800.20">
    <property type="entry name" value="Histone deacetylase domain"/>
    <property type="match status" value="1"/>
</dbReference>
<dbReference type="GO" id="GO:0005737">
    <property type="term" value="C:cytoplasm"/>
    <property type="evidence" value="ECO:0007669"/>
    <property type="project" value="TreeGrafter"/>
</dbReference>
<dbReference type="InterPro" id="IPR000286">
    <property type="entry name" value="HDACs"/>
</dbReference>
<dbReference type="PANTHER" id="PTHR10625">
    <property type="entry name" value="HISTONE DEACETYLASE HDAC1-RELATED"/>
    <property type="match status" value="1"/>
</dbReference>
<dbReference type="OrthoDB" id="9808367at2"/>
<dbReference type="SUPFAM" id="SSF52768">
    <property type="entry name" value="Arginase/deacetylase"/>
    <property type="match status" value="1"/>
</dbReference>
<dbReference type="PATRIC" id="fig|706587.4.peg.3156"/>
<feature type="domain" description="Histone deacetylase" evidence="2">
    <location>
        <begin position="21"/>
        <end position="307"/>
    </location>
</feature>
<dbReference type="PANTHER" id="PTHR10625:SF11">
    <property type="entry name" value="HISTONE DEACETYLASE 14, CHLOROPLASTIC"/>
    <property type="match status" value="1"/>
</dbReference>
<accession>I4C7A1</accession>
<sequence length="354" mass="39596">MKPTGIVRDGVYLLHDMGEYHPECPERLEVIYNMIDQLESELNFVEIPNREASLEEIATNHDPRYVNQIVTTAGRSNTFLDPDTCTCAHSWEAASKAVGGLFNLVDAVIEGRVRNGFAFIRPPGHHAERRRAMGFCLFNNIALAARYAISRHKLSRVAIIDWDLHHGNGTQNAFYEEEEVLFISVHQYPHYPGTGGIREVGQGRGEGHTINIPLAAGAGDDEYLTVFHLLIAPVLEMYKPELILVSAGFDAHERDPLGGMAVTEKGYSQMLQILMHLAELYSSGRLILTLEGGYNLTALTNSVKEIMGLLCSYNCDIDMVPFQPSPEKLNGTFKARLRDVLAMHKKYWPNLSEL</sequence>
<dbReference type="GO" id="GO:0004407">
    <property type="term" value="F:histone deacetylase activity"/>
    <property type="evidence" value="ECO:0007669"/>
    <property type="project" value="TreeGrafter"/>
</dbReference>
<dbReference type="CDD" id="cd09992">
    <property type="entry name" value="HDAC_classII"/>
    <property type="match status" value="1"/>
</dbReference>
<dbReference type="eggNOG" id="COG0123">
    <property type="taxonomic scope" value="Bacteria"/>
</dbReference>
<proteinExistence type="inferred from homology"/>
<dbReference type="RefSeq" id="WP_014810581.1">
    <property type="nucleotide sequence ID" value="NC_018025.1"/>
</dbReference>